<dbReference type="InterPro" id="IPR016181">
    <property type="entry name" value="Acyl_CoA_acyltransferase"/>
</dbReference>
<evidence type="ECO:0000256" key="11">
    <source>
        <dbReference type="ARBA" id="ARBA00049524"/>
    </source>
</evidence>
<dbReference type="AlphaFoldDB" id="A0A364N3I8"/>
<dbReference type="STRING" id="183478.A0A364N3I8"/>
<keyword evidence="7" id="KW-0808">Transferase</keyword>
<sequence>MPRVIQRTRAVKKLLDDDVAGLNARTETHSPCPLRFQLVSSALELKESEFEACIGLVERTSGDDYRASSIGWNTRKKKDEMMDKEMLYLLVRQGDVEVATGGDEADKDHVENSSILGFISFMFTWDDPPHEEREVVYIYEIHLDESLRGKGLGSRLIGFVEHVARECQVEKTMLTVFTANEGAKNMYEKLGYDRDECSPHDRVMRNKIIKPEYVIMSKTLV</sequence>
<dbReference type="InterPro" id="IPR000182">
    <property type="entry name" value="GNAT_dom"/>
</dbReference>
<keyword evidence="13" id="KW-0560">Oxidoreductase</keyword>
<feature type="domain" description="N-acetyltransferase" evidence="12">
    <location>
        <begin position="40"/>
        <end position="221"/>
    </location>
</feature>
<keyword evidence="9" id="KW-0012">Acyltransferase</keyword>
<gene>
    <name evidence="13" type="ORF">DDE83_004720</name>
</gene>
<evidence type="ECO:0000259" key="12">
    <source>
        <dbReference type="PROSITE" id="PS51186"/>
    </source>
</evidence>
<keyword evidence="13" id="KW-0503">Monooxygenase</keyword>
<proteinExistence type="inferred from homology"/>
<name>A0A364N3I8_STELY</name>
<keyword evidence="14" id="KW-1185">Reference proteome</keyword>
<dbReference type="Pfam" id="PF00583">
    <property type="entry name" value="Acetyltransf_1"/>
    <property type="match status" value="1"/>
</dbReference>
<evidence type="ECO:0000256" key="9">
    <source>
        <dbReference type="ARBA" id="ARBA00023315"/>
    </source>
</evidence>
<protein>
    <recommendedName>
        <fullName evidence="5">N-alpha-acetyltransferase 40</fullName>
        <ecNumber evidence="4">2.3.1.257</ecNumber>
    </recommendedName>
</protein>
<comment type="caution">
    <text evidence="13">The sequence shown here is derived from an EMBL/GenBank/DDBJ whole genome shotgun (WGS) entry which is preliminary data.</text>
</comment>
<dbReference type="InterPro" id="IPR039949">
    <property type="entry name" value="NAA40"/>
</dbReference>
<dbReference type="EC" id="2.3.1.257" evidence="4"/>
<dbReference type="GO" id="GO:1990189">
    <property type="term" value="F:protein N-terminal-serine acetyltransferase activity"/>
    <property type="evidence" value="ECO:0007669"/>
    <property type="project" value="UniProtKB-EC"/>
</dbReference>
<evidence type="ECO:0000256" key="7">
    <source>
        <dbReference type="ARBA" id="ARBA00022679"/>
    </source>
</evidence>
<evidence type="ECO:0000256" key="3">
    <source>
        <dbReference type="ARBA" id="ARBA00008870"/>
    </source>
</evidence>
<comment type="subcellular location">
    <subcellularLocation>
        <location evidence="2">Cytoplasm</location>
    </subcellularLocation>
    <subcellularLocation>
        <location evidence="1">Nucleus</location>
    </subcellularLocation>
</comment>
<dbReference type="PANTHER" id="PTHR20531">
    <property type="entry name" value="N-ALPHA-ACETYLTRANSFERASE 40"/>
    <property type="match status" value="1"/>
</dbReference>
<evidence type="ECO:0000256" key="2">
    <source>
        <dbReference type="ARBA" id="ARBA00004496"/>
    </source>
</evidence>
<evidence type="ECO:0000256" key="4">
    <source>
        <dbReference type="ARBA" id="ARBA00012950"/>
    </source>
</evidence>
<keyword evidence="6" id="KW-0963">Cytoplasm</keyword>
<comment type="catalytic activity">
    <reaction evidence="10">
        <text>N-terminal L-seryl-[histone H2A] + acetyl-CoA = N-terminal N(alpha)-acetyl-L-seryl-[histone H2A] + CoA + H(+)</text>
        <dbReference type="Rhea" id="RHEA:50600"/>
        <dbReference type="Rhea" id="RHEA-COMP:12742"/>
        <dbReference type="Rhea" id="RHEA-COMP:12744"/>
        <dbReference type="ChEBI" id="CHEBI:15378"/>
        <dbReference type="ChEBI" id="CHEBI:57287"/>
        <dbReference type="ChEBI" id="CHEBI:57288"/>
        <dbReference type="ChEBI" id="CHEBI:64738"/>
        <dbReference type="ChEBI" id="CHEBI:83690"/>
        <dbReference type="EC" id="2.3.1.257"/>
    </reaction>
</comment>
<evidence type="ECO:0000256" key="10">
    <source>
        <dbReference type="ARBA" id="ARBA00047821"/>
    </source>
</evidence>
<dbReference type="EMBL" id="QGDH01000060">
    <property type="protein sequence ID" value="RAR11077.1"/>
    <property type="molecule type" value="Genomic_DNA"/>
</dbReference>
<comment type="catalytic activity">
    <reaction evidence="11">
        <text>N-terminal L-seryl-[histone H4] + acetyl-CoA = N-terminal N(alpha)-acetyl-L-seryl-[histone H4] + CoA + H(+)</text>
        <dbReference type="Rhea" id="RHEA:50596"/>
        <dbReference type="Rhea" id="RHEA-COMP:12740"/>
        <dbReference type="Rhea" id="RHEA-COMP:12743"/>
        <dbReference type="ChEBI" id="CHEBI:15378"/>
        <dbReference type="ChEBI" id="CHEBI:57287"/>
        <dbReference type="ChEBI" id="CHEBI:57288"/>
        <dbReference type="ChEBI" id="CHEBI:64738"/>
        <dbReference type="ChEBI" id="CHEBI:83690"/>
        <dbReference type="EC" id="2.3.1.257"/>
    </reaction>
</comment>
<evidence type="ECO:0000256" key="5">
    <source>
        <dbReference type="ARBA" id="ARBA00015043"/>
    </source>
</evidence>
<dbReference type="GO" id="GO:0005737">
    <property type="term" value="C:cytoplasm"/>
    <property type="evidence" value="ECO:0007669"/>
    <property type="project" value="UniProtKB-SubCell"/>
</dbReference>
<keyword evidence="8" id="KW-0539">Nucleus</keyword>
<evidence type="ECO:0000256" key="1">
    <source>
        <dbReference type="ARBA" id="ARBA00004123"/>
    </source>
</evidence>
<comment type="similarity">
    <text evidence="3">Belongs to the acetyltransferase family. NAA40 subfamily.</text>
</comment>
<evidence type="ECO:0000313" key="14">
    <source>
        <dbReference type="Proteomes" id="UP000249619"/>
    </source>
</evidence>
<dbReference type="GO" id="GO:0004497">
    <property type="term" value="F:monooxygenase activity"/>
    <property type="evidence" value="ECO:0007669"/>
    <property type="project" value="UniProtKB-KW"/>
</dbReference>
<evidence type="ECO:0000313" key="13">
    <source>
        <dbReference type="EMBL" id="RAR11077.1"/>
    </source>
</evidence>
<dbReference type="Gene3D" id="3.40.630.30">
    <property type="match status" value="1"/>
</dbReference>
<dbReference type="GO" id="GO:0010485">
    <property type="term" value="F:histone H4 acetyltransferase activity"/>
    <property type="evidence" value="ECO:0007669"/>
    <property type="project" value="InterPro"/>
</dbReference>
<evidence type="ECO:0000256" key="6">
    <source>
        <dbReference type="ARBA" id="ARBA00022490"/>
    </source>
</evidence>
<dbReference type="PANTHER" id="PTHR20531:SF1">
    <property type="entry name" value="N-ALPHA-ACETYLTRANSFERASE 40"/>
    <property type="match status" value="1"/>
</dbReference>
<evidence type="ECO:0000256" key="8">
    <source>
        <dbReference type="ARBA" id="ARBA00023242"/>
    </source>
</evidence>
<dbReference type="SUPFAM" id="SSF55729">
    <property type="entry name" value="Acyl-CoA N-acyltransferases (Nat)"/>
    <property type="match status" value="1"/>
</dbReference>
<dbReference type="PROSITE" id="PS51186">
    <property type="entry name" value="GNAT"/>
    <property type="match status" value="1"/>
</dbReference>
<organism evidence="13 14">
    <name type="scientific">Stemphylium lycopersici</name>
    <name type="common">Tomato gray leaf spot disease fungus</name>
    <name type="synonym">Thyrospora lycopersici</name>
    <dbReference type="NCBI Taxonomy" id="183478"/>
    <lineage>
        <taxon>Eukaryota</taxon>
        <taxon>Fungi</taxon>
        <taxon>Dikarya</taxon>
        <taxon>Ascomycota</taxon>
        <taxon>Pezizomycotina</taxon>
        <taxon>Dothideomycetes</taxon>
        <taxon>Pleosporomycetidae</taxon>
        <taxon>Pleosporales</taxon>
        <taxon>Pleosporineae</taxon>
        <taxon>Pleosporaceae</taxon>
        <taxon>Stemphylium</taxon>
    </lineage>
</organism>
<dbReference type="GO" id="GO:0005634">
    <property type="term" value="C:nucleus"/>
    <property type="evidence" value="ECO:0007669"/>
    <property type="project" value="UniProtKB-SubCell"/>
</dbReference>
<dbReference type="Proteomes" id="UP000249619">
    <property type="component" value="Unassembled WGS sequence"/>
</dbReference>
<dbReference type="CDD" id="cd04301">
    <property type="entry name" value="NAT_SF"/>
    <property type="match status" value="1"/>
</dbReference>
<dbReference type="GO" id="GO:0043998">
    <property type="term" value="F:histone H2A acetyltransferase activity"/>
    <property type="evidence" value="ECO:0007669"/>
    <property type="project" value="InterPro"/>
</dbReference>
<accession>A0A364N3I8</accession>
<reference evidence="14" key="1">
    <citation type="submission" date="2018-05" db="EMBL/GenBank/DDBJ databases">
        <title>Draft genome sequence of Stemphylium lycopersici strain CIDEFI 213.</title>
        <authorList>
            <person name="Medina R."/>
            <person name="Franco M.E.E."/>
            <person name="Lucentini C.G."/>
            <person name="Saparrat M.C.N."/>
            <person name="Balatti P.A."/>
        </authorList>
    </citation>
    <scope>NUCLEOTIDE SEQUENCE [LARGE SCALE GENOMIC DNA]</scope>
    <source>
        <strain evidence="14">CIDEFI 213</strain>
    </source>
</reference>